<dbReference type="Pfam" id="PF13426">
    <property type="entry name" value="PAS_9"/>
    <property type="match status" value="1"/>
</dbReference>
<proteinExistence type="predicted"/>
<gene>
    <name evidence="3" type="ORF">SAMN04488095_3583</name>
</gene>
<dbReference type="SMART" id="SM00091">
    <property type="entry name" value="PAS"/>
    <property type="match status" value="3"/>
</dbReference>
<organism evidence="3 4">
    <name type="scientific">Jannaschia pohangensis</name>
    <dbReference type="NCBI Taxonomy" id="390807"/>
    <lineage>
        <taxon>Bacteria</taxon>
        <taxon>Pseudomonadati</taxon>
        <taxon>Pseudomonadota</taxon>
        <taxon>Alphaproteobacteria</taxon>
        <taxon>Rhodobacterales</taxon>
        <taxon>Roseobacteraceae</taxon>
        <taxon>Jannaschia</taxon>
    </lineage>
</organism>
<feature type="domain" description="PAS" evidence="2">
    <location>
        <begin position="266"/>
        <end position="333"/>
    </location>
</feature>
<dbReference type="OrthoDB" id="9797304at2"/>
<evidence type="ECO:0000313" key="4">
    <source>
        <dbReference type="Proteomes" id="UP000199110"/>
    </source>
</evidence>
<sequence>MIDTIQLLWPLLAGLATAVIALHLVLWFAPADRPTPQIGEHLSEPRWFTFREGYLTEHSGTVGFLLEDPIDHLKAWDELAEVLTDVNPTIPEAFAALRHMGRPFRLEGLFGVDRILVIGIQEGRDIRITVTAASRQSSSMRVDLASLRAMEEEVDVLSRSNDSSPTLAWVVNPQGDVVWCNDRYLKMVETCSGSEVARGWPIHTLFPTFDAGGQTKFRRKLVCRAGAEHWFEVVVQPADANGLRHLHAQSMNVVIAAEETLRNFIQTLTRSFAFLPNGLAIFDHAGDLVLFNPALIDMTGLDAAWLTRRPKLTEFFDALRQAKRMAEPRDYRAWRDAFVKLGSADDDAAHVETWALPDGRTFRMTGQPQGDGAVTVLLEDITADIEAARRQRADRTILTTVLDTLSEAVIIFDHDGKTIVANDAARDMWFNGAADAILPASLDGCLAFWSALSEPTDAWADLRSFHRDPDKERADWTEALRLQDGRPLDLRISPLAGGRLSLSFQLASRTVHRQSPHGPQQALRA</sequence>
<dbReference type="AlphaFoldDB" id="A0A1I3TYU1"/>
<evidence type="ECO:0000259" key="2">
    <source>
        <dbReference type="SMART" id="SM00091"/>
    </source>
</evidence>
<accession>A0A1I3TYU1</accession>
<dbReference type="InterPro" id="IPR000014">
    <property type="entry name" value="PAS"/>
</dbReference>
<evidence type="ECO:0000313" key="3">
    <source>
        <dbReference type="EMBL" id="SFJ75653.1"/>
    </source>
</evidence>
<name>A0A1I3TYU1_9RHOB</name>
<reference evidence="3 4" key="1">
    <citation type="submission" date="2016-10" db="EMBL/GenBank/DDBJ databases">
        <authorList>
            <person name="de Groot N.N."/>
        </authorList>
    </citation>
    <scope>NUCLEOTIDE SEQUENCE [LARGE SCALE GENOMIC DNA]</scope>
    <source>
        <strain evidence="3 4">DSM 19073</strain>
    </source>
</reference>
<dbReference type="STRING" id="390807.SAMN04488095_3583"/>
<dbReference type="Pfam" id="PF13188">
    <property type="entry name" value="PAS_8"/>
    <property type="match status" value="1"/>
</dbReference>
<evidence type="ECO:0000256" key="1">
    <source>
        <dbReference type="SAM" id="Phobius"/>
    </source>
</evidence>
<dbReference type="RefSeq" id="WP_092784234.1">
    <property type="nucleotide sequence ID" value="NZ_FORA01000006.1"/>
</dbReference>
<dbReference type="Pfam" id="PF12860">
    <property type="entry name" value="PAS_7"/>
    <property type="match status" value="1"/>
</dbReference>
<feature type="domain" description="PAS" evidence="2">
    <location>
        <begin position="396"/>
        <end position="464"/>
    </location>
</feature>
<keyword evidence="1" id="KW-0472">Membrane</keyword>
<dbReference type="InterPro" id="IPR035965">
    <property type="entry name" value="PAS-like_dom_sf"/>
</dbReference>
<feature type="domain" description="PAS" evidence="2">
    <location>
        <begin position="155"/>
        <end position="222"/>
    </location>
</feature>
<dbReference type="Gene3D" id="3.30.450.20">
    <property type="entry name" value="PAS domain"/>
    <property type="match status" value="2"/>
</dbReference>
<protein>
    <submittedName>
        <fullName evidence="3">PAS domain-containing protein</fullName>
    </submittedName>
</protein>
<dbReference type="SUPFAM" id="SSF55785">
    <property type="entry name" value="PYP-like sensor domain (PAS domain)"/>
    <property type="match status" value="3"/>
</dbReference>
<keyword evidence="1" id="KW-1133">Transmembrane helix</keyword>
<feature type="transmembrane region" description="Helical" evidence="1">
    <location>
        <begin position="7"/>
        <end position="29"/>
    </location>
</feature>
<keyword evidence="1" id="KW-0812">Transmembrane</keyword>
<dbReference type="EMBL" id="FORA01000006">
    <property type="protein sequence ID" value="SFJ75653.1"/>
    <property type="molecule type" value="Genomic_DNA"/>
</dbReference>
<dbReference type="Proteomes" id="UP000199110">
    <property type="component" value="Unassembled WGS sequence"/>
</dbReference>
<keyword evidence="4" id="KW-1185">Reference proteome</keyword>